<evidence type="ECO:0000313" key="2">
    <source>
        <dbReference type="EMBL" id="EMD24919.1"/>
    </source>
</evidence>
<evidence type="ECO:0000259" key="1">
    <source>
        <dbReference type="Pfam" id="PF19054"/>
    </source>
</evidence>
<dbReference type="AlphaFoldDB" id="M2NRJ4"/>
<proteinExistence type="predicted"/>
<dbReference type="InterPro" id="IPR043917">
    <property type="entry name" value="DUF5753"/>
</dbReference>
<dbReference type="GO" id="GO:0003677">
    <property type="term" value="F:DNA binding"/>
    <property type="evidence" value="ECO:0007669"/>
    <property type="project" value="UniProtKB-KW"/>
</dbReference>
<comment type="caution">
    <text evidence="2">The sequence shown here is derived from an EMBL/GenBank/DDBJ whole genome shotgun (WGS) entry which is preliminary data.</text>
</comment>
<reference evidence="2 3" key="1">
    <citation type="submission" date="2012-10" db="EMBL/GenBank/DDBJ databases">
        <title>Genome assembly of Amycolatopsis azurea DSM 43854.</title>
        <authorList>
            <person name="Khatri I."/>
            <person name="Kaur I."/>
            <person name="Subramanian S."/>
            <person name="Mayilraj S."/>
        </authorList>
    </citation>
    <scope>NUCLEOTIDE SEQUENCE [LARGE SCALE GENOMIC DNA]</scope>
    <source>
        <strain evidence="2 3">DSM 43854</strain>
    </source>
</reference>
<accession>M2NRJ4</accession>
<dbReference type="PATRIC" id="fig|1238180.3.peg.5417"/>
<sequence>MNVDVKTITATLGFSRNYWSAVENERKILSEESLSRLLTLLEFDDGERQELLDLRHLAKERGWWTQYSSFLGSEIQRMFGLELGAQGVRDYESLIIPGLLQTEDYARAIMTPAVVVRKVEVDQRVAVRRHRQERLSGENPLHITAIISEAALRQQIGGPAILRAQLDHLADMIEGNPERIRVRIIPFTAKSCGLFGASTVHMIDFDNARLPTVAWQETVTTWDIIDNPLQIRDITLTYSDAFGQALDEQQSLEMIHRYARELD</sequence>
<dbReference type="Pfam" id="PF19054">
    <property type="entry name" value="DUF5753"/>
    <property type="match status" value="1"/>
</dbReference>
<name>M2NRJ4_9PSEU</name>
<dbReference type="EMBL" id="ANMG01000053">
    <property type="protein sequence ID" value="EMD24919.1"/>
    <property type="molecule type" value="Genomic_DNA"/>
</dbReference>
<protein>
    <submittedName>
        <fullName evidence="2">Putative DNA-binding protein</fullName>
    </submittedName>
</protein>
<organism evidence="2 3">
    <name type="scientific">Amycolatopsis azurea DSM 43854</name>
    <dbReference type="NCBI Taxonomy" id="1238180"/>
    <lineage>
        <taxon>Bacteria</taxon>
        <taxon>Bacillati</taxon>
        <taxon>Actinomycetota</taxon>
        <taxon>Actinomycetes</taxon>
        <taxon>Pseudonocardiales</taxon>
        <taxon>Pseudonocardiaceae</taxon>
        <taxon>Amycolatopsis</taxon>
    </lineage>
</organism>
<gene>
    <name evidence="2" type="ORF">C791_5501</name>
</gene>
<keyword evidence="2" id="KW-0238">DNA-binding</keyword>
<evidence type="ECO:0000313" key="3">
    <source>
        <dbReference type="Proteomes" id="UP000014137"/>
    </source>
</evidence>
<dbReference type="Proteomes" id="UP000014137">
    <property type="component" value="Unassembled WGS sequence"/>
</dbReference>
<feature type="domain" description="DUF5753" evidence="1">
    <location>
        <begin position="76"/>
        <end position="257"/>
    </location>
</feature>